<evidence type="ECO:0000313" key="1">
    <source>
        <dbReference type="EMBL" id="MCD7466562.1"/>
    </source>
</evidence>
<protein>
    <submittedName>
        <fullName evidence="1">Uncharacterized protein</fullName>
    </submittedName>
</protein>
<gene>
    <name evidence="1" type="ORF">HAX54_003376</name>
</gene>
<keyword evidence="2" id="KW-1185">Reference proteome</keyword>
<reference evidence="1 2" key="1">
    <citation type="journal article" date="2021" name="BMC Genomics">
        <title>Datura genome reveals duplications of psychoactive alkaloid biosynthetic genes and high mutation rate following tissue culture.</title>
        <authorList>
            <person name="Rajewski A."/>
            <person name="Carter-House D."/>
            <person name="Stajich J."/>
            <person name="Litt A."/>
        </authorList>
    </citation>
    <scope>NUCLEOTIDE SEQUENCE [LARGE SCALE GENOMIC DNA]</scope>
    <source>
        <strain evidence="1">AR-01</strain>
    </source>
</reference>
<sequence>MDIRKRCNATRMVERRDIMPPKQSLESHGISSTITQKEMQMVKGHAFTQDLWKDPQGVWCRQPTVSISGCHSRRKLHKSLTYLEALDGSETYARTSPMPA</sequence>
<accession>A0ABS8T7H3</accession>
<name>A0ABS8T7H3_DATST</name>
<dbReference type="EMBL" id="JACEIK010001154">
    <property type="protein sequence ID" value="MCD7466562.1"/>
    <property type="molecule type" value="Genomic_DNA"/>
</dbReference>
<organism evidence="1 2">
    <name type="scientific">Datura stramonium</name>
    <name type="common">Jimsonweed</name>
    <name type="synonym">Common thornapple</name>
    <dbReference type="NCBI Taxonomy" id="4076"/>
    <lineage>
        <taxon>Eukaryota</taxon>
        <taxon>Viridiplantae</taxon>
        <taxon>Streptophyta</taxon>
        <taxon>Embryophyta</taxon>
        <taxon>Tracheophyta</taxon>
        <taxon>Spermatophyta</taxon>
        <taxon>Magnoliopsida</taxon>
        <taxon>eudicotyledons</taxon>
        <taxon>Gunneridae</taxon>
        <taxon>Pentapetalae</taxon>
        <taxon>asterids</taxon>
        <taxon>lamiids</taxon>
        <taxon>Solanales</taxon>
        <taxon>Solanaceae</taxon>
        <taxon>Solanoideae</taxon>
        <taxon>Datureae</taxon>
        <taxon>Datura</taxon>
    </lineage>
</organism>
<evidence type="ECO:0000313" key="2">
    <source>
        <dbReference type="Proteomes" id="UP000823775"/>
    </source>
</evidence>
<comment type="caution">
    <text evidence="1">The sequence shown here is derived from an EMBL/GenBank/DDBJ whole genome shotgun (WGS) entry which is preliminary data.</text>
</comment>
<dbReference type="Proteomes" id="UP000823775">
    <property type="component" value="Unassembled WGS sequence"/>
</dbReference>
<proteinExistence type="predicted"/>